<name>A0A166FP75_9AGAM</name>
<gene>
    <name evidence="1" type="ORF">FIBSPDRAFT_37324</name>
</gene>
<organism evidence="1 2">
    <name type="scientific">Athelia psychrophila</name>
    <dbReference type="NCBI Taxonomy" id="1759441"/>
    <lineage>
        <taxon>Eukaryota</taxon>
        <taxon>Fungi</taxon>
        <taxon>Dikarya</taxon>
        <taxon>Basidiomycota</taxon>
        <taxon>Agaricomycotina</taxon>
        <taxon>Agaricomycetes</taxon>
        <taxon>Agaricomycetidae</taxon>
        <taxon>Atheliales</taxon>
        <taxon>Atheliaceae</taxon>
        <taxon>Athelia</taxon>
    </lineage>
</organism>
<evidence type="ECO:0000313" key="2">
    <source>
        <dbReference type="Proteomes" id="UP000076532"/>
    </source>
</evidence>
<dbReference type="AlphaFoldDB" id="A0A166FP75"/>
<dbReference type="Proteomes" id="UP000076532">
    <property type="component" value="Unassembled WGS sequence"/>
</dbReference>
<accession>A0A166FP75</accession>
<reference evidence="1 2" key="1">
    <citation type="journal article" date="2016" name="Mol. Biol. Evol.">
        <title>Comparative Genomics of Early-Diverging Mushroom-Forming Fungi Provides Insights into the Origins of Lignocellulose Decay Capabilities.</title>
        <authorList>
            <person name="Nagy L.G."/>
            <person name="Riley R."/>
            <person name="Tritt A."/>
            <person name="Adam C."/>
            <person name="Daum C."/>
            <person name="Floudas D."/>
            <person name="Sun H."/>
            <person name="Yadav J.S."/>
            <person name="Pangilinan J."/>
            <person name="Larsson K.H."/>
            <person name="Matsuura K."/>
            <person name="Barry K."/>
            <person name="Labutti K."/>
            <person name="Kuo R."/>
            <person name="Ohm R.A."/>
            <person name="Bhattacharya S.S."/>
            <person name="Shirouzu T."/>
            <person name="Yoshinaga Y."/>
            <person name="Martin F.M."/>
            <person name="Grigoriev I.V."/>
            <person name="Hibbett D.S."/>
        </authorList>
    </citation>
    <scope>NUCLEOTIDE SEQUENCE [LARGE SCALE GENOMIC DNA]</scope>
    <source>
        <strain evidence="1 2">CBS 109695</strain>
    </source>
</reference>
<protein>
    <submittedName>
        <fullName evidence="1">Uncharacterized protein</fullName>
    </submittedName>
</protein>
<evidence type="ECO:0000313" key="1">
    <source>
        <dbReference type="EMBL" id="KZP17017.1"/>
    </source>
</evidence>
<dbReference type="EMBL" id="KV417587">
    <property type="protein sequence ID" value="KZP17017.1"/>
    <property type="molecule type" value="Genomic_DNA"/>
</dbReference>
<proteinExistence type="predicted"/>
<sequence length="119" mass="13397">MPVACRFVAASLKYLCCARGMLFTFLPFSAGAHSYSKILPCYTNSLPLLDIAPLDFLVTHPPPICCKLFLYVLVRPRPYSKPIYQVCEARALRVSVALLLVRLARHRRHGSQFKNSSRG</sequence>
<keyword evidence="2" id="KW-1185">Reference proteome</keyword>